<reference evidence="3 4" key="1">
    <citation type="submission" date="2023-09" db="EMBL/GenBank/DDBJ databases">
        <authorList>
            <person name="Rey-Velasco X."/>
        </authorList>
    </citation>
    <scope>NUCLEOTIDE SEQUENCE [LARGE SCALE GENOMIC DNA]</scope>
    <source>
        <strain evidence="3 4">F394</strain>
    </source>
</reference>
<evidence type="ECO:0000313" key="3">
    <source>
        <dbReference type="EMBL" id="MDT0630206.1"/>
    </source>
</evidence>
<evidence type="ECO:0000313" key="4">
    <source>
        <dbReference type="Proteomes" id="UP001267426"/>
    </source>
</evidence>
<dbReference type="RefSeq" id="WP_311661166.1">
    <property type="nucleotide sequence ID" value="NZ_JAVRHT010000001.1"/>
</dbReference>
<comment type="caution">
    <text evidence="3">The sequence shown here is derived from an EMBL/GenBank/DDBJ whole genome shotgun (WGS) entry which is preliminary data.</text>
</comment>
<protein>
    <recommendedName>
        <fullName evidence="5">Cell division protein FtsL</fullName>
    </recommendedName>
</protein>
<dbReference type="EMBL" id="JAVRHT010000001">
    <property type="protein sequence ID" value="MDT0630206.1"/>
    <property type="molecule type" value="Genomic_DNA"/>
</dbReference>
<name>A0ABU3BLP5_9BACT</name>
<keyword evidence="4" id="KW-1185">Reference proteome</keyword>
<feature type="compositionally biased region" description="Basic residues" evidence="1">
    <location>
        <begin position="8"/>
        <end position="19"/>
    </location>
</feature>
<feature type="region of interest" description="Disordered" evidence="1">
    <location>
        <begin position="1"/>
        <end position="71"/>
    </location>
</feature>
<gene>
    <name evidence="3" type="ORF">RM540_00460</name>
</gene>
<evidence type="ECO:0000256" key="1">
    <source>
        <dbReference type="SAM" id="MobiDB-lite"/>
    </source>
</evidence>
<keyword evidence="2" id="KW-1133">Transmembrane helix</keyword>
<feature type="transmembrane region" description="Helical" evidence="2">
    <location>
        <begin position="82"/>
        <end position="102"/>
    </location>
</feature>
<keyword evidence="2" id="KW-0472">Membrane</keyword>
<accession>A0ABU3BLP5</accession>
<feature type="compositionally biased region" description="Basic residues" evidence="1">
    <location>
        <begin position="60"/>
        <end position="70"/>
    </location>
</feature>
<keyword evidence="2" id="KW-0812">Transmembrane</keyword>
<evidence type="ECO:0000256" key="2">
    <source>
        <dbReference type="SAM" id="Phobius"/>
    </source>
</evidence>
<evidence type="ECO:0008006" key="5">
    <source>
        <dbReference type="Google" id="ProtNLM"/>
    </source>
</evidence>
<sequence>MATQTAPRPKKKAPARRARSASAKTGRRGAGLPAWGDLKTVQPSPLAKRAGRATAGAKQATKRAAKRAGRARPLDAVPSLRFGLLVLLGCLVATLFVSHVYATRATLGDLQDARRENERLRLTHQRLQGEVDQMVGPSVVMRRAAALGLEEGVAYGPPIKMSDE</sequence>
<organism evidence="3 4">
    <name type="scientific">Rubrivirga litoralis</name>
    <dbReference type="NCBI Taxonomy" id="3075598"/>
    <lineage>
        <taxon>Bacteria</taxon>
        <taxon>Pseudomonadati</taxon>
        <taxon>Rhodothermota</taxon>
        <taxon>Rhodothermia</taxon>
        <taxon>Rhodothermales</taxon>
        <taxon>Rubricoccaceae</taxon>
        <taxon>Rubrivirga</taxon>
    </lineage>
</organism>
<proteinExistence type="predicted"/>
<dbReference type="Proteomes" id="UP001267426">
    <property type="component" value="Unassembled WGS sequence"/>
</dbReference>